<name>A0A6C0EQJ5_9ZZZZ</name>
<proteinExistence type="predicted"/>
<sequence>MRDGFDNLISSVNWKIGKFSFLPITFGVCMAILDVIMMSIAKYTSKGMISYGTALPIATLIYALEPYIFFKSLNYDSLTSMNLVWDLTSDVLVTLVGVFWFKESIKGIRWLAVGFAIFSLGLFAYTDD</sequence>
<dbReference type="AlphaFoldDB" id="A0A6C0EQJ5"/>
<dbReference type="SUPFAM" id="SSF103481">
    <property type="entry name" value="Multidrug resistance efflux transporter EmrE"/>
    <property type="match status" value="1"/>
</dbReference>
<feature type="transmembrane region" description="Helical" evidence="1">
    <location>
        <begin position="20"/>
        <end position="41"/>
    </location>
</feature>
<keyword evidence="1" id="KW-1133">Transmembrane helix</keyword>
<feature type="transmembrane region" description="Helical" evidence="1">
    <location>
        <begin position="108"/>
        <end position="126"/>
    </location>
</feature>
<protein>
    <recommendedName>
        <fullName evidence="3">EamA domain-containing protein</fullName>
    </recommendedName>
</protein>
<evidence type="ECO:0000313" key="2">
    <source>
        <dbReference type="EMBL" id="QHT30783.1"/>
    </source>
</evidence>
<keyword evidence="1" id="KW-0472">Membrane</keyword>
<feature type="transmembrane region" description="Helical" evidence="1">
    <location>
        <begin position="82"/>
        <end position="101"/>
    </location>
</feature>
<evidence type="ECO:0000256" key="1">
    <source>
        <dbReference type="SAM" id="Phobius"/>
    </source>
</evidence>
<dbReference type="EMBL" id="MN738912">
    <property type="protein sequence ID" value="QHT30783.1"/>
    <property type="molecule type" value="Genomic_DNA"/>
</dbReference>
<evidence type="ECO:0008006" key="3">
    <source>
        <dbReference type="Google" id="ProtNLM"/>
    </source>
</evidence>
<organism evidence="2">
    <name type="scientific">viral metagenome</name>
    <dbReference type="NCBI Taxonomy" id="1070528"/>
    <lineage>
        <taxon>unclassified sequences</taxon>
        <taxon>metagenomes</taxon>
        <taxon>organismal metagenomes</taxon>
    </lineage>
</organism>
<accession>A0A6C0EQJ5</accession>
<keyword evidence="1" id="KW-0812">Transmembrane</keyword>
<dbReference type="Gene3D" id="1.10.3730.20">
    <property type="match status" value="1"/>
</dbReference>
<dbReference type="InterPro" id="IPR037185">
    <property type="entry name" value="EmrE-like"/>
</dbReference>
<feature type="transmembrane region" description="Helical" evidence="1">
    <location>
        <begin position="48"/>
        <end position="70"/>
    </location>
</feature>
<reference evidence="2" key="1">
    <citation type="journal article" date="2020" name="Nature">
        <title>Giant virus diversity and host interactions through global metagenomics.</title>
        <authorList>
            <person name="Schulz F."/>
            <person name="Roux S."/>
            <person name="Paez-Espino D."/>
            <person name="Jungbluth S."/>
            <person name="Walsh D.A."/>
            <person name="Denef V.J."/>
            <person name="McMahon K.D."/>
            <person name="Konstantinidis K.T."/>
            <person name="Eloe-Fadrosh E.A."/>
            <person name="Kyrpides N.C."/>
            <person name="Woyke T."/>
        </authorList>
    </citation>
    <scope>NUCLEOTIDE SEQUENCE</scope>
    <source>
        <strain evidence="2">GVMAG-M-3300009151-50</strain>
    </source>
</reference>